<evidence type="ECO:0000259" key="13">
    <source>
        <dbReference type="PROSITE" id="PS51194"/>
    </source>
</evidence>
<feature type="compositionally biased region" description="Acidic residues" evidence="10">
    <location>
        <begin position="966"/>
        <end position="980"/>
    </location>
</feature>
<dbReference type="InterPro" id="IPR050628">
    <property type="entry name" value="SNF2_RAD54_helicase_TF"/>
</dbReference>
<feature type="domain" description="Helicase ATP-binding" evidence="12">
    <location>
        <begin position="520"/>
        <end position="711"/>
    </location>
</feature>
<dbReference type="Pfam" id="PF00097">
    <property type="entry name" value="zf-C3HC4"/>
    <property type="match status" value="1"/>
</dbReference>
<evidence type="ECO:0000256" key="6">
    <source>
        <dbReference type="ARBA" id="ARBA00022806"/>
    </source>
</evidence>
<evidence type="ECO:0000259" key="11">
    <source>
        <dbReference type="PROSITE" id="PS50089"/>
    </source>
</evidence>
<dbReference type="Gene3D" id="3.40.50.300">
    <property type="entry name" value="P-loop containing nucleotide triphosphate hydrolases"/>
    <property type="match status" value="1"/>
</dbReference>
<dbReference type="Gene3D" id="3.40.50.10810">
    <property type="entry name" value="Tandem AAA-ATPase domain"/>
    <property type="match status" value="1"/>
</dbReference>
<accession>A0AAV9HLS7</accession>
<dbReference type="GO" id="GO:0004386">
    <property type="term" value="F:helicase activity"/>
    <property type="evidence" value="ECO:0007669"/>
    <property type="project" value="UniProtKB-KW"/>
</dbReference>
<feature type="compositionally biased region" description="Low complexity" evidence="10">
    <location>
        <begin position="270"/>
        <end position="282"/>
    </location>
</feature>
<dbReference type="SMART" id="SM00490">
    <property type="entry name" value="HELICc"/>
    <property type="match status" value="1"/>
</dbReference>
<evidence type="ECO:0000256" key="10">
    <source>
        <dbReference type="SAM" id="MobiDB-lite"/>
    </source>
</evidence>
<proteinExistence type="inferred from homology"/>
<dbReference type="PROSITE" id="PS50089">
    <property type="entry name" value="ZF_RING_2"/>
    <property type="match status" value="1"/>
</dbReference>
<dbReference type="GO" id="GO:0000724">
    <property type="term" value="P:double-strand break repair via homologous recombination"/>
    <property type="evidence" value="ECO:0007669"/>
    <property type="project" value="TreeGrafter"/>
</dbReference>
<feature type="domain" description="Helicase C-terminal" evidence="13">
    <location>
        <begin position="1085"/>
        <end position="1250"/>
    </location>
</feature>
<reference evidence="14" key="1">
    <citation type="journal article" date="2023" name="Mol. Phylogenet. Evol.">
        <title>Genome-scale phylogeny and comparative genomics of the fungal order Sordariales.</title>
        <authorList>
            <person name="Hensen N."/>
            <person name="Bonometti L."/>
            <person name="Westerberg I."/>
            <person name="Brannstrom I.O."/>
            <person name="Guillou S."/>
            <person name="Cros-Aarteil S."/>
            <person name="Calhoun S."/>
            <person name="Haridas S."/>
            <person name="Kuo A."/>
            <person name="Mondo S."/>
            <person name="Pangilinan J."/>
            <person name="Riley R."/>
            <person name="LaButti K."/>
            <person name="Andreopoulos B."/>
            <person name="Lipzen A."/>
            <person name="Chen C."/>
            <person name="Yan M."/>
            <person name="Daum C."/>
            <person name="Ng V."/>
            <person name="Clum A."/>
            <person name="Steindorff A."/>
            <person name="Ohm R.A."/>
            <person name="Martin F."/>
            <person name="Silar P."/>
            <person name="Natvig D.O."/>
            <person name="Lalanne C."/>
            <person name="Gautier V."/>
            <person name="Ament-Velasquez S.L."/>
            <person name="Kruys A."/>
            <person name="Hutchinson M.I."/>
            <person name="Powell A.J."/>
            <person name="Barry K."/>
            <person name="Miller A.N."/>
            <person name="Grigoriev I.V."/>
            <person name="Debuchy R."/>
            <person name="Gladieux P."/>
            <person name="Hiltunen Thoren M."/>
            <person name="Johannesson H."/>
        </authorList>
    </citation>
    <scope>NUCLEOTIDE SEQUENCE</scope>
    <source>
        <strain evidence="14">PSN324</strain>
    </source>
</reference>
<dbReference type="PROSITE" id="PS51192">
    <property type="entry name" value="HELICASE_ATP_BIND_1"/>
    <property type="match status" value="1"/>
</dbReference>
<evidence type="ECO:0000256" key="1">
    <source>
        <dbReference type="ARBA" id="ARBA00007025"/>
    </source>
</evidence>
<feature type="region of interest" description="Disordered" evidence="10">
    <location>
        <begin position="944"/>
        <end position="1044"/>
    </location>
</feature>
<evidence type="ECO:0000256" key="4">
    <source>
        <dbReference type="ARBA" id="ARBA00022771"/>
    </source>
</evidence>
<gene>
    <name evidence="14" type="ORF">QBC42DRAFT_99256</name>
</gene>
<dbReference type="InterPro" id="IPR000330">
    <property type="entry name" value="SNF2_N"/>
</dbReference>
<dbReference type="CDD" id="cd18008">
    <property type="entry name" value="DEXDc_SHPRH-like"/>
    <property type="match status" value="1"/>
</dbReference>
<name>A0AAV9HLS7_9PEZI</name>
<dbReference type="SMART" id="SM00487">
    <property type="entry name" value="DEXDc"/>
    <property type="match status" value="1"/>
</dbReference>
<dbReference type="InterPro" id="IPR049730">
    <property type="entry name" value="SNF2/RAD54-like_C"/>
</dbReference>
<dbReference type="Proteomes" id="UP001321749">
    <property type="component" value="Unassembled WGS sequence"/>
</dbReference>
<dbReference type="SUPFAM" id="SSF52540">
    <property type="entry name" value="P-loop containing nucleoside triphosphate hydrolases"/>
    <property type="match status" value="2"/>
</dbReference>
<feature type="region of interest" description="Disordered" evidence="10">
    <location>
        <begin position="244"/>
        <end position="288"/>
    </location>
</feature>
<dbReference type="AlphaFoldDB" id="A0AAV9HLS7"/>
<dbReference type="InterPro" id="IPR001841">
    <property type="entry name" value="Znf_RING"/>
</dbReference>
<dbReference type="Gene3D" id="3.30.40.10">
    <property type="entry name" value="Zinc/RING finger domain, C3HC4 (zinc finger)"/>
    <property type="match status" value="1"/>
</dbReference>
<dbReference type="InterPro" id="IPR018957">
    <property type="entry name" value="Znf_C3HC4_RING-type"/>
</dbReference>
<keyword evidence="7" id="KW-0862">Zinc</keyword>
<feature type="compositionally biased region" description="Low complexity" evidence="10">
    <location>
        <begin position="99"/>
        <end position="111"/>
    </location>
</feature>
<comment type="caution">
    <text evidence="14">The sequence shown here is derived from an EMBL/GenBank/DDBJ whole genome shotgun (WGS) entry which is preliminary data.</text>
</comment>
<keyword evidence="5" id="KW-0378">Hydrolase</keyword>
<reference evidence="14" key="2">
    <citation type="submission" date="2023-06" db="EMBL/GenBank/DDBJ databases">
        <authorList>
            <consortium name="Lawrence Berkeley National Laboratory"/>
            <person name="Mondo S.J."/>
            <person name="Hensen N."/>
            <person name="Bonometti L."/>
            <person name="Westerberg I."/>
            <person name="Brannstrom I.O."/>
            <person name="Guillou S."/>
            <person name="Cros-Aarteil S."/>
            <person name="Calhoun S."/>
            <person name="Haridas S."/>
            <person name="Kuo A."/>
            <person name="Pangilinan J."/>
            <person name="Riley R."/>
            <person name="Labutti K."/>
            <person name="Andreopoulos B."/>
            <person name="Lipzen A."/>
            <person name="Chen C."/>
            <person name="Yanf M."/>
            <person name="Daum C."/>
            <person name="Ng V."/>
            <person name="Clum A."/>
            <person name="Steindorff A."/>
            <person name="Ohm R."/>
            <person name="Martin F."/>
            <person name="Silar P."/>
            <person name="Natvig D."/>
            <person name="Lalanne C."/>
            <person name="Gautier V."/>
            <person name="Ament-Velasquez S.L."/>
            <person name="Kruys A."/>
            <person name="Hutchinson M.I."/>
            <person name="Powell A.J."/>
            <person name="Barry K."/>
            <person name="Miller A.N."/>
            <person name="Grigoriev I.V."/>
            <person name="Debuchy R."/>
            <person name="Gladieux P."/>
            <person name="Thoren M.H."/>
            <person name="Johannesson H."/>
        </authorList>
    </citation>
    <scope>NUCLEOTIDE SEQUENCE</scope>
    <source>
        <strain evidence="14">PSN324</strain>
    </source>
</reference>
<organism evidence="14 15">
    <name type="scientific">Cladorrhinum samala</name>
    <dbReference type="NCBI Taxonomy" id="585594"/>
    <lineage>
        <taxon>Eukaryota</taxon>
        <taxon>Fungi</taxon>
        <taxon>Dikarya</taxon>
        <taxon>Ascomycota</taxon>
        <taxon>Pezizomycotina</taxon>
        <taxon>Sordariomycetes</taxon>
        <taxon>Sordariomycetidae</taxon>
        <taxon>Sordariales</taxon>
        <taxon>Podosporaceae</taxon>
        <taxon>Cladorrhinum</taxon>
    </lineage>
</organism>
<keyword evidence="4 9" id="KW-0863">Zinc-finger</keyword>
<dbReference type="InterPro" id="IPR038718">
    <property type="entry name" value="SNF2-like_sf"/>
</dbReference>
<comment type="similarity">
    <text evidence="1">Belongs to the SNF2/RAD54 helicase family.</text>
</comment>
<dbReference type="GO" id="GO:0005524">
    <property type="term" value="F:ATP binding"/>
    <property type="evidence" value="ECO:0007669"/>
    <property type="project" value="UniProtKB-KW"/>
</dbReference>
<evidence type="ECO:0000256" key="8">
    <source>
        <dbReference type="ARBA" id="ARBA00022840"/>
    </source>
</evidence>
<dbReference type="PANTHER" id="PTHR45626:SF16">
    <property type="entry name" value="ATP-DEPENDENT HELICASE ULS1"/>
    <property type="match status" value="1"/>
</dbReference>
<sequence>MASSSTDLAGSSSVHSSSGRGNSAIVDQLSEELFTENAILLSLQDLPDSVSTKEEKEAVKLRISKLQRKIAEARRKTKSAASATKVKMEGNHQDYGFNTPSTLSTPMSSSPGDGMQQASNHAGSRKRSFGTSQLGLGAFGQPESKSMRASPNPAFGASFFDDDDDVIDLTADNDEVWRAQLERQRVEMERIAKNKADTDRGAAYARQMTGLPPAPASNHLQQRGPARSNAFDRILNNTASSSQVANQYPHNPAPAHSQSYSSNLAARPRASANMSHNSAASAVKQEQARERYRIPGAYHESDSELEDAMSPTDFLFNHATQQSQPSSSFPTLPPLPVSNFLGNSGSTTRPMGFGLDNSYRQLPSFPTLDLGRQTSMSRQGSPFNTASLSSMTPFMDLPGNYNQYSNGSLYGGDRPGSLNNGVYYPSRGSSSLAATINRVNHYDFNSMLDADGNALSSRLVDFLDDYVHDPRKTEEEIQQLLSNIRPDMEIPEEERGQTPEAMRYPLYTHQQLALRWMTGMEENESFKGGILADDMGLGKTISTLALMVSRPSTNPGIKTNLIVGPVSLIKQWESEVKKKLKPSHKMSVYLLHQKRKMSYAEIKKYDVVLTTYGSIASEWKRYMKHIEERIDSPQYKPEADVELAKKCPILHPKSVFYRVILDEAQCIKNKDTQGSKGASSIFATYRWCLTGTPMMNSVSELFTLIRFLRIRPYNDAKEFQRAFRNLTARNGGSDFSRNQAMSQLRVTLKAIMLRRMKNSLIDGKPIVSLPPKTENSEMVVFSDDEKAFYVDLETRSQVVFNRYLRAGTVGKNYSNILVLLLRLRQACCHPHLIDFECVGAPEADEGMIERAKGMEVAVIERIKAVEAWECPICYDAVEDPVLMLPCGHDTCSECFTSLTDKTARENLASGNEHGDVKCPSCRGLIKSGNTIRYKTFQQVHMPETIKEEVKTEGDEEELPEISDWSDSSDNEDEVESDDESVGSLADFVVPDESEDMDSTSHQEVKTEAEARAREAREAKRAKKQAKKANKIKSEERRAKAKAKLEPVNPGQLRTLRQEAGNNKEARRRYMHYLKHNWEDSAKVTRVLDLLREIQETGEKTIIFSQWTSLLDLIECQIKDKLGIRYSRYTGDMSCNKRNDSVVEFVENPANKVMLVSLKAGNAGLNLTVASRIIICDPFWNPFIEMQAIDRAHRIGQQRPVQVHRIIIEGTVEDRILQLQEGKRRLVEAALDEGESKNLGRLSERELANLFGVNPAHR</sequence>
<dbReference type="Pfam" id="PF00271">
    <property type="entry name" value="Helicase_C"/>
    <property type="match status" value="1"/>
</dbReference>
<dbReference type="GO" id="GO:0008094">
    <property type="term" value="F:ATP-dependent activity, acting on DNA"/>
    <property type="evidence" value="ECO:0007669"/>
    <property type="project" value="TreeGrafter"/>
</dbReference>
<evidence type="ECO:0000259" key="12">
    <source>
        <dbReference type="PROSITE" id="PS51192"/>
    </source>
</evidence>
<keyword evidence="6 14" id="KW-0347">Helicase</keyword>
<feature type="region of interest" description="Disordered" evidence="10">
    <location>
        <begin position="1"/>
        <end position="22"/>
    </location>
</feature>
<dbReference type="GO" id="GO:0008270">
    <property type="term" value="F:zinc ion binding"/>
    <property type="evidence" value="ECO:0007669"/>
    <property type="project" value="UniProtKB-KW"/>
</dbReference>
<dbReference type="EMBL" id="MU865000">
    <property type="protein sequence ID" value="KAK4460979.1"/>
    <property type="molecule type" value="Genomic_DNA"/>
</dbReference>
<evidence type="ECO:0000256" key="3">
    <source>
        <dbReference type="ARBA" id="ARBA00022741"/>
    </source>
</evidence>
<dbReference type="GO" id="GO:0016787">
    <property type="term" value="F:hydrolase activity"/>
    <property type="evidence" value="ECO:0007669"/>
    <property type="project" value="UniProtKB-KW"/>
</dbReference>
<evidence type="ECO:0000256" key="5">
    <source>
        <dbReference type="ARBA" id="ARBA00022801"/>
    </source>
</evidence>
<feature type="compositionally biased region" description="Basic and acidic residues" evidence="10">
    <location>
        <begin position="998"/>
        <end position="1018"/>
    </location>
</feature>
<keyword evidence="3" id="KW-0547">Nucleotide-binding</keyword>
<evidence type="ECO:0000256" key="2">
    <source>
        <dbReference type="ARBA" id="ARBA00022723"/>
    </source>
</evidence>
<dbReference type="PANTHER" id="PTHR45626">
    <property type="entry name" value="TRANSCRIPTION TERMINATION FACTOR 2-RELATED"/>
    <property type="match status" value="1"/>
</dbReference>
<dbReference type="SMART" id="SM00184">
    <property type="entry name" value="RING"/>
    <property type="match status" value="1"/>
</dbReference>
<protein>
    <submittedName>
        <fullName evidence="14">ATP-dependent helicase ULS1</fullName>
    </submittedName>
</protein>
<feature type="domain" description="RING-type" evidence="11">
    <location>
        <begin position="870"/>
        <end position="922"/>
    </location>
</feature>
<dbReference type="GO" id="GO:0005634">
    <property type="term" value="C:nucleus"/>
    <property type="evidence" value="ECO:0007669"/>
    <property type="project" value="TreeGrafter"/>
</dbReference>
<dbReference type="SUPFAM" id="SSF57850">
    <property type="entry name" value="RING/U-box"/>
    <property type="match status" value="1"/>
</dbReference>
<evidence type="ECO:0000313" key="14">
    <source>
        <dbReference type="EMBL" id="KAK4460979.1"/>
    </source>
</evidence>
<dbReference type="InterPro" id="IPR027417">
    <property type="entry name" value="P-loop_NTPase"/>
</dbReference>
<dbReference type="InterPro" id="IPR013083">
    <property type="entry name" value="Znf_RING/FYVE/PHD"/>
</dbReference>
<keyword evidence="15" id="KW-1185">Reference proteome</keyword>
<feature type="region of interest" description="Disordered" evidence="10">
    <location>
        <begin position="70"/>
        <end position="162"/>
    </location>
</feature>
<evidence type="ECO:0000313" key="15">
    <source>
        <dbReference type="Proteomes" id="UP001321749"/>
    </source>
</evidence>
<keyword evidence="8" id="KW-0067">ATP-binding</keyword>
<feature type="compositionally biased region" description="Basic residues" evidence="10">
    <location>
        <begin position="1019"/>
        <end position="1030"/>
    </location>
</feature>
<dbReference type="InterPro" id="IPR001650">
    <property type="entry name" value="Helicase_C-like"/>
</dbReference>
<dbReference type="InterPro" id="IPR014001">
    <property type="entry name" value="Helicase_ATP-bd"/>
</dbReference>
<dbReference type="CDD" id="cd18793">
    <property type="entry name" value="SF2_C_SNF"/>
    <property type="match status" value="1"/>
</dbReference>
<dbReference type="Pfam" id="PF00176">
    <property type="entry name" value="SNF2-rel_dom"/>
    <property type="match status" value="1"/>
</dbReference>
<evidence type="ECO:0000256" key="7">
    <source>
        <dbReference type="ARBA" id="ARBA00022833"/>
    </source>
</evidence>
<dbReference type="GO" id="GO:0005737">
    <property type="term" value="C:cytoplasm"/>
    <property type="evidence" value="ECO:0007669"/>
    <property type="project" value="TreeGrafter"/>
</dbReference>
<dbReference type="PROSITE" id="PS51194">
    <property type="entry name" value="HELICASE_CTER"/>
    <property type="match status" value="1"/>
</dbReference>
<keyword evidence="2" id="KW-0479">Metal-binding</keyword>
<evidence type="ECO:0000256" key="9">
    <source>
        <dbReference type="PROSITE-ProRule" id="PRU00175"/>
    </source>
</evidence>